<name>A0A0F7L3P1_9VIRU</name>
<organism evidence="1">
    <name type="scientific">uncultured marine virus</name>
    <dbReference type="NCBI Taxonomy" id="186617"/>
    <lineage>
        <taxon>Viruses</taxon>
        <taxon>environmental samples</taxon>
    </lineage>
</organism>
<protein>
    <submittedName>
        <fullName evidence="1">Uncharacterized protein</fullName>
    </submittedName>
</protein>
<reference evidence="1" key="2">
    <citation type="submission" date="2015-03" db="EMBL/GenBank/DDBJ databases">
        <authorList>
            <person name="Chow C.-E.T."/>
            <person name="Winget D.M."/>
            <person name="White R.A.III."/>
            <person name="Hallam S.J."/>
            <person name="Suttle C.A."/>
        </authorList>
    </citation>
    <scope>NUCLEOTIDE SEQUENCE</scope>
    <source>
        <strain evidence="1">Anoxic3_4</strain>
    </source>
</reference>
<accession>A0A0F7L3P1</accession>
<proteinExistence type="predicted"/>
<evidence type="ECO:0000313" key="1">
    <source>
        <dbReference type="EMBL" id="AKH46082.1"/>
    </source>
</evidence>
<dbReference type="EMBL" id="KR029579">
    <property type="protein sequence ID" value="AKH46082.1"/>
    <property type="molecule type" value="Genomic_DNA"/>
</dbReference>
<sequence length="51" mass="5929">MIFFTIPIVMRDRAELLKNKIKGYENTGDTQEQDPVADQNDFFLVPHDAVF</sequence>
<reference evidence="1" key="1">
    <citation type="journal article" date="2015" name="Front. Microbiol.">
        <title>Combining genomic sequencing methods to explore viral diversity and reveal potential virus-host interactions.</title>
        <authorList>
            <person name="Chow C.E."/>
            <person name="Winget D.M."/>
            <person name="White R.A.III."/>
            <person name="Hallam S.J."/>
            <person name="Suttle C.A."/>
        </authorList>
    </citation>
    <scope>NUCLEOTIDE SEQUENCE</scope>
    <source>
        <strain evidence="1">Anoxic3_4</strain>
    </source>
</reference>